<evidence type="ECO:0000313" key="2">
    <source>
        <dbReference type="EMBL" id="KAK5895532.1"/>
    </source>
</evidence>
<reference evidence="2 3" key="1">
    <citation type="journal article" date="2023" name="Mol. Biol. Evol.">
        <title>Genomics of Secondarily Temperate Adaptation in the Only Non-Antarctic Icefish.</title>
        <authorList>
            <person name="Rivera-Colon A.G."/>
            <person name="Rayamajhi N."/>
            <person name="Minhas B.F."/>
            <person name="Madrigal G."/>
            <person name="Bilyk K.T."/>
            <person name="Yoon V."/>
            <person name="Hune M."/>
            <person name="Gregory S."/>
            <person name="Cheng C.H.C."/>
            <person name="Catchen J.M."/>
        </authorList>
    </citation>
    <scope>NUCLEOTIDE SEQUENCE [LARGE SCALE GENOMIC DNA]</scope>
    <source>
        <tissue evidence="2">White muscle</tissue>
    </source>
</reference>
<dbReference type="AlphaFoldDB" id="A0AAN8C1Q0"/>
<sequence>MCDQTRHPTHYSSSLLLNVSISVFTVQSVRGSIPQVIDVDESSEAKQLEGGALETSCSDESRTVSADGSSSLTLQLSSTSTNICSI</sequence>
<name>A0AAN8C1Q0_CHAGU</name>
<comment type="caution">
    <text evidence="2">The sequence shown here is derived from an EMBL/GenBank/DDBJ whole genome shotgun (WGS) entry which is preliminary data.</text>
</comment>
<dbReference type="EMBL" id="JAURVH010001534">
    <property type="protein sequence ID" value="KAK5895532.1"/>
    <property type="molecule type" value="Genomic_DNA"/>
</dbReference>
<feature type="compositionally biased region" description="Polar residues" evidence="1">
    <location>
        <begin position="55"/>
        <end position="64"/>
    </location>
</feature>
<organism evidence="2 3">
    <name type="scientific">Champsocephalus gunnari</name>
    <name type="common">Mackerel icefish</name>
    <dbReference type="NCBI Taxonomy" id="52237"/>
    <lineage>
        <taxon>Eukaryota</taxon>
        <taxon>Metazoa</taxon>
        <taxon>Chordata</taxon>
        <taxon>Craniata</taxon>
        <taxon>Vertebrata</taxon>
        <taxon>Euteleostomi</taxon>
        <taxon>Actinopterygii</taxon>
        <taxon>Neopterygii</taxon>
        <taxon>Teleostei</taxon>
        <taxon>Neoteleostei</taxon>
        <taxon>Acanthomorphata</taxon>
        <taxon>Eupercaria</taxon>
        <taxon>Perciformes</taxon>
        <taxon>Notothenioidei</taxon>
        <taxon>Channichthyidae</taxon>
        <taxon>Champsocephalus</taxon>
    </lineage>
</organism>
<proteinExistence type="predicted"/>
<dbReference type="Proteomes" id="UP001331515">
    <property type="component" value="Unassembled WGS sequence"/>
</dbReference>
<evidence type="ECO:0000256" key="1">
    <source>
        <dbReference type="SAM" id="MobiDB-lite"/>
    </source>
</evidence>
<gene>
    <name evidence="2" type="ORF">CgunFtcFv8_009219</name>
</gene>
<accession>A0AAN8C1Q0</accession>
<feature type="region of interest" description="Disordered" evidence="1">
    <location>
        <begin position="44"/>
        <end position="64"/>
    </location>
</feature>
<protein>
    <submittedName>
        <fullName evidence="2">Uncharacterized protein</fullName>
    </submittedName>
</protein>
<evidence type="ECO:0000313" key="3">
    <source>
        <dbReference type="Proteomes" id="UP001331515"/>
    </source>
</evidence>
<keyword evidence="3" id="KW-1185">Reference proteome</keyword>